<dbReference type="EMBL" id="CP008746">
    <property type="protein sequence ID" value="AKJ38537.1"/>
    <property type="molecule type" value="Genomic_DNA"/>
</dbReference>
<feature type="transmembrane region" description="Helical" evidence="1">
    <location>
        <begin position="15"/>
        <end position="40"/>
    </location>
</feature>
<dbReference type="AlphaFoldDB" id="A0A0G3CHE2"/>
<keyword evidence="1" id="KW-0472">Membrane</keyword>
<protein>
    <recommendedName>
        <fullName evidence="4">DUF2178 domain-containing protein</fullName>
    </recommendedName>
</protein>
<evidence type="ECO:0000313" key="2">
    <source>
        <dbReference type="EMBL" id="AKJ38537.1"/>
    </source>
</evidence>
<feature type="transmembrane region" description="Helical" evidence="1">
    <location>
        <begin position="46"/>
        <end position="68"/>
    </location>
</feature>
<dbReference type="Proteomes" id="UP000035331">
    <property type="component" value="Chromosome"/>
</dbReference>
<evidence type="ECO:0000313" key="3">
    <source>
        <dbReference type="Proteomes" id="UP000035331"/>
    </source>
</evidence>
<proteinExistence type="predicted"/>
<reference evidence="3" key="1">
    <citation type="submission" date="2014-06" db="EMBL/GenBank/DDBJ databases">
        <title>The complete genome sequence of Methanosarcina barkeri CM1.</title>
        <authorList>
            <consortium name="Pastoral Greenhouse Gas Research Consortium"/>
            <person name="Lambie S.C."/>
            <person name="Leahy S.C."/>
            <person name="Kelly W.J."/>
            <person name="Li D."/>
            <person name="Reilly K."/>
            <person name="Attwood G.T."/>
            <person name="Altermann E."/>
        </authorList>
    </citation>
    <scope>NUCLEOTIDE SEQUENCE [LARGE SCALE GENOMIC DNA]</scope>
    <source>
        <strain evidence="3">CM1</strain>
    </source>
</reference>
<reference evidence="2 3" key="2">
    <citation type="journal article" date="2015" name="Stand. Genomic Sci.">
        <title>The complete genome sequence of the rumen methanogen Methanosarcina barkeri CM1.</title>
        <authorList>
            <person name="Lambie S.C."/>
            <person name="Kelly W.J."/>
            <person name="Leahy S.C."/>
            <person name="Li D."/>
            <person name="Reilly K."/>
            <person name="McAllister T.A."/>
            <person name="Valle E.R."/>
            <person name="Attwood G.T."/>
            <person name="Altermann E."/>
        </authorList>
    </citation>
    <scope>NUCLEOTIDE SEQUENCE [LARGE SCALE GENOMIC DNA]</scope>
    <source>
        <strain evidence="2 3">CM1</strain>
    </source>
</reference>
<organism evidence="2 3">
    <name type="scientific">Methanosarcina barkeri CM1</name>
    <dbReference type="NCBI Taxonomy" id="796385"/>
    <lineage>
        <taxon>Archaea</taxon>
        <taxon>Methanobacteriati</taxon>
        <taxon>Methanobacteriota</taxon>
        <taxon>Stenosarchaea group</taxon>
        <taxon>Methanomicrobia</taxon>
        <taxon>Methanosarcinales</taxon>
        <taxon>Methanosarcinaceae</taxon>
        <taxon>Methanosarcina</taxon>
    </lineage>
</organism>
<feature type="transmembrane region" description="Helical" evidence="1">
    <location>
        <begin position="89"/>
        <end position="107"/>
    </location>
</feature>
<dbReference type="PATRIC" id="fig|796385.3.peg.1865"/>
<name>A0A0G3CHE2_METBA</name>
<feature type="transmembrane region" description="Helical" evidence="1">
    <location>
        <begin position="119"/>
        <end position="138"/>
    </location>
</feature>
<evidence type="ECO:0008006" key="4">
    <source>
        <dbReference type="Google" id="ProtNLM"/>
    </source>
</evidence>
<sequence length="145" mass="16599">MKNSFKQKSSIPNKYLILIAGIVWMFAGTMVIETGLPYFISQGKSIFSVFLAASVFSVFYFLIFSKLVEKHTTRISKDNRKKMFVMEFFDRKSYMIMVVMILGGITIRKFSLLPAFDIGFFYVGIGLALFSCGMKFVYKFTTSSL</sequence>
<evidence type="ECO:0000256" key="1">
    <source>
        <dbReference type="SAM" id="Phobius"/>
    </source>
</evidence>
<keyword evidence="1" id="KW-1133">Transmembrane helix</keyword>
<gene>
    <name evidence="2" type="ORF">MCM1_1493</name>
</gene>
<keyword evidence="1" id="KW-0812">Transmembrane</keyword>
<accession>A0A0G3CHE2</accession>